<dbReference type="AlphaFoldDB" id="A0A4Y2K4C4"/>
<dbReference type="Gene3D" id="3.30.420.10">
    <property type="entry name" value="Ribonuclease H-like superfamily/Ribonuclease H"/>
    <property type="match status" value="1"/>
</dbReference>
<reference evidence="1 2" key="1">
    <citation type="journal article" date="2019" name="Sci. Rep.">
        <title>Orb-weaving spider Araneus ventricosus genome elucidates the spidroin gene catalogue.</title>
        <authorList>
            <person name="Kono N."/>
            <person name="Nakamura H."/>
            <person name="Ohtoshi R."/>
            <person name="Moran D.A.P."/>
            <person name="Shinohara A."/>
            <person name="Yoshida Y."/>
            <person name="Fujiwara M."/>
            <person name="Mori M."/>
            <person name="Tomita M."/>
            <person name="Arakawa K."/>
        </authorList>
    </citation>
    <scope>NUCLEOTIDE SEQUENCE [LARGE SCALE GENOMIC DNA]</scope>
</reference>
<accession>A0A4Y2K4C4</accession>
<dbReference type="SUPFAM" id="SSF53098">
    <property type="entry name" value="Ribonuclease H-like"/>
    <property type="match status" value="1"/>
</dbReference>
<gene>
    <name evidence="1" type="ORF">AVEN_240966_1</name>
</gene>
<protein>
    <recommendedName>
        <fullName evidence="3">RNase H type-1 domain-containing protein</fullName>
    </recommendedName>
</protein>
<dbReference type="EMBL" id="BGPR01004164">
    <property type="protein sequence ID" value="GBM96655.1"/>
    <property type="molecule type" value="Genomic_DNA"/>
</dbReference>
<dbReference type="InterPro" id="IPR012337">
    <property type="entry name" value="RNaseH-like_sf"/>
</dbReference>
<dbReference type="OrthoDB" id="3265515at2759"/>
<name>A0A4Y2K4C4_ARAVE</name>
<organism evidence="1 2">
    <name type="scientific">Araneus ventricosus</name>
    <name type="common">Orbweaver spider</name>
    <name type="synonym">Epeira ventricosa</name>
    <dbReference type="NCBI Taxonomy" id="182803"/>
    <lineage>
        <taxon>Eukaryota</taxon>
        <taxon>Metazoa</taxon>
        <taxon>Ecdysozoa</taxon>
        <taxon>Arthropoda</taxon>
        <taxon>Chelicerata</taxon>
        <taxon>Arachnida</taxon>
        <taxon>Araneae</taxon>
        <taxon>Araneomorphae</taxon>
        <taxon>Entelegynae</taxon>
        <taxon>Araneoidea</taxon>
        <taxon>Araneidae</taxon>
        <taxon>Araneus</taxon>
    </lineage>
</organism>
<keyword evidence="2" id="KW-1185">Reference proteome</keyword>
<comment type="caution">
    <text evidence="1">The sequence shown here is derived from an EMBL/GenBank/DDBJ whole genome shotgun (WGS) entry which is preliminary data.</text>
</comment>
<evidence type="ECO:0008006" key="3">
    <source>
        <dbReference type="Google" id="ProtNLM"/>
    </source>
</evidence>
<proteinExistence type="predicted"/>
<evidence type="ECO:0000313" key="1">
    <source>
        <dbReference type="EMBL" id="GBM96655.1"/>
    </source>
</evidence>
<evidence type="ECO:0000313" key="2">
    <source>
        <dbReference type="Proteomes" id="UP000499080"/>
    </source>
</evidence>
<dbReference type="InterPro" id="IPR036397">
    <property type="entry name" value="RNaseH_sf"/>
</dbReference>
<sequence length="88" mass="10171">MQFSNSSYKDVNADCKPPLATFYIVSVTWRGTSLEIQSDLYLKNLYFENFSILRTFPWNQFCWIPGHVGISGNEYADLAAKNAKDMKY</sequence>
<dbReference type="Proteomes" id="UP000499080">
    <property type="component" value="Unassembled WGS sequence"/>
</dbReference>
<dbReference type="GO" id="GO:0003676">
    <property type="term" value="F:nucleic acid binding"/>
    <property type="evidence" value="ECO:0007669"/>
    <property type="project" value="InterPro"/>
</dbReference>